<gene>
    <name evidence="2" type="ORF">AB1E22_19040</name>
</gene>
<dbReference type="Proteomes" id="UP001555342">
    <property type="component" value="Unassembled WGS sequence"/>
</dbReference>
<evidence type="ECO:0000256" key="1">
    <source>
        <dbReference type="SAM" id="Phobius"/>
    </source>
</evidence>
<keyword evidence="1" id="KW-0812">Transmembrane</keyword>
<evidence type="ECO:0000313" key="3">
    <source>
        <dbReference type="Proteomes" id="UP001555342"/>
    </source>
</evidence>
<keyword evidence="3" id="KW-1185">Reference proteome</keyword>
<evidence type="ECO:0000313" key="2">
    <source>
        <dbReference type="EMBL" id="MEW7314769.1"/>
    </source>
</evidence>
<dbReference type="EMBL" id="JBFMVT010000002">
    <property type="protein sequence ID" value="MEW7314769.1"/>
    <property type="molecule type" value="Genomic_DNA"/>
</dbReference>
<sequence>MKLPVRRLVWLIVACAGALALLMAQSTIDENNIIHDSALMPLGAILLLAAPFVVVYDVVKTLWRK</sequence>
<dbReference type="RefSeq" id="WP_367596786.1">
    <property type="nucleotide sequence ID" value="NZ_JBFMVT010000002.1"/>
</dbReference>
<protein>
    <recommendedName>
        <fullName evidence="4">DUF3927 domain-containing protein</fullName>
    </recommendedName>
</protein>
<keyword evidence="1" id="KW-0472">Membrane</keyword>
<accession>A0ABV3NZ01</accession>
<comment type="caution">
    <text evidence="2">The sequence shown here is derived from an EMBL/GenBank/DDBJ whole genome shotgun (WGS) entry which is preliminary data.</text>
</comment>
<feature type="transmembrane region" description="Helical" evidence="1">
    <location>
        <begin position="40"/>
        <end position="59"/>
    </location>
</feature>
<proteinExistence type="predicted"/>
<reference evidence="2 3" key="1">
    <citation type="submission" date="2024-07" db="EMBL/GenBank/DDBJ databases">
        <authorList>
            <person name="Wang L."/>
        </authorList>
    </citation>
    <scope>NUCLEOTIDE SEQUENCE [LARGE SCALE GENOMIC DNA]</scope>
    <source>
        <strain evidence="2 3">WL359</strain>
    </source>
</reference>
<keyword evidence="1" id="KW-1133">Transmembrane helix</keyword>
<evidence type="ECO:0008006" key="4">
    <source>
        <dbReference type="Google" id="ProtNLM"/>
    </source>
</evidence>
<organism evidence="2 3">
    <name type="scientific">Buttiauxella gaviniae</name>
    <dbReference type="NCBI Taxonomy" id="82990"/>
    <lineage>
        <taxon>Bacteria</taxon>
        <taxon>Pseudomonadati</taxon>
        <taxon>Pseudomonadota</taxon>
        <taxon>Gammaproteobacteria</taxon>
        <taxon>Enterobacterales</taxon>
        <taxon>Enterobacteriaceae</taxon>
        <taxon>Buttiauxella</taxon>
    </lineage>
</organism>
<name>A0ABV3NZ01_9ENTR</name>